<keyword evidence="1" id="KW-0732">Signal</keyword>
<reference evidence="2 3" key="1">
    <citation type="submission" date="2024-07" db="EMBL/GenBank/DDBJ databases">
        <title>Luteimonas salilacus sp. nov., isolated from the shore soil of Salt Lake in Tibet of China.</title>
        <authorList>
            <person name="Zhang X."/>
            <person name="Li A."/>
        </authorList>
    </citation>
    <scope>NUCLEOTIDE SEQUENCE [LARGE SCALE GENOMIC DNA]</scope>
    <source>
        <strain evidence="2 3">B3-2-R+30</strain>
    </source>
</reference>
<protein>
    <submittedName>
        <fullName evidence="2">FG-GAP repeat domain-containing protein</fullName>
    </submittedName>
</protein>
<evidence type="ECO:0000256" key="1">
    <source>
        <dbReference type="SAM" id="SignalP"/>
    </source>
</evidence>
<evidence type="ECO:0000313" key="3">
    <source>
        <dbReference type="Proteomes" id="UP001566331"/>
    </source>
</evidence>
<keyword evidence="3" id="KW-1185">Reference proteome</keyword>
<proteinExistence type="predicted"/>
<gene>
    <name evidence="2" type="ORF">AB6713_02940</name>
</gene>
<sequence length="263" mass="29675">MIKTFFIAIALSGCQTVSALSDCAIDNLQQAAPPIYDGNKAICFMLKPLTDESGRNPSNEEPQVSIYIYNQNGEHENLDDLPYLAGTGKVRGSFFLDANNDGNSDIFVIHSIEIRSDTGENYVSDYYTVSVYTENGGKYERNEKISKWFGTGGDIAEPIDQTNKDYNIIYEFPYKTKESIESSINSPIYQNWLSGRQLSGTIREKASLHSFPVVADKTRSYLIAEDRVIIKSETAGWCEIQYLSESNELINMWTECTKIHFDQ</sequence>
<accession>A0ABV4HLH6</accession>
<dbReference type="Proteomes" id="UP001566331">
    <property type="component" value="Unassembled WGS sequence"/>
</dbReference>
<organism evidence="2 3">
    <name type="scientific">Luteimonas salinilitoris</name>
    <dbReference type="NCBI Taxonomy" id="3237697"/>
    <lineage>
        <taxon>Bacteria</taxon>
        <taxon>Pseudomonadati</taxon>
        <taxon>Pseudomonadota</taxon>
        <taxon>Gammaproteobacteria</taxon>
        <taxon>Lysobacterales</taxon>
        <taxon>Lysobacteraceae</taxon>
        <taxon>Luteimonas</taxon>
    </lineage>
</organism>
<dbReference type="EMBL" id="JBFWIC010000003">
    <property type="protein sequence ID" value="MEZ0473572.1"/>
    <property type="molecule type" value="Genomic_DNA"/>
</dbReference>
<feature type="chain" id="PRO_5047498379" evidence="1">
    <location>
        <begin position="20"/>
        <end position="263"/>
    </location>
</feature>
<evidence type="ECO:0000313" key="2">
    <source>
        <dbReference type="EMBL" id="MEZ0473572.1"/>
    </source>
</evidence>
<comment type="caution">
    <text evidence="2">The sequence shown here is derived from an EMBL/GenBank/DDBJ whole genome shotgun (WGS) entry which is preliminary data.</text>
</comment>
<feature type="signal peptide" evidence="1">
    <location>
        <begin position="1"/>
        <end position="19"/>
    </location>
</feature>
<dbReference type="RefSeq" id="WP_370563074.1">
    <property type="nucleotide sequence ID" value="NZ_JBFWIB010000002.1"/>
</dbReference>
<name>A0ABV4HLH6_9GAMM</name>